<name>A0A8H3LP23_9GLOM</name>
<evidence type="ECO:0000313" key="2">
    <source>
        <dbReference type="Proteomes" id="UP000615446"/>
    </source>
</evidence>
<dbReference type="OrthoDB" id="442451at2759"/>
<comment type="caution">
    <text evidence="1">The sequence shown here is derived from an EMBL/GenBank/DDBJ whole genome shotgun (WGS) entry which is preliminary data.</text>
</comment>
<dbReference type="Pfam" id="PF08238">
    <property type="entry name" value="Sel1"/>
    <property type="match status" value="3"/>
</dbReference>
<dbReference type="Proteomes" id="UP000615446">
    <property type="component" value="Unassembled WGS sequence"/>
</dbReference>
<evidence type="ECO:0000313" key="1">
    <source>
        <dbReference type="EMBL" id="GES92198.1"/>
    </source>
</evidence>
<dbReference type="Gene3D" id="1.25.40.10">
    <property type="entry name" value="Tetratricopeptide repeat domain"/>
    <property type="match status" value="1"/>
</dbReference>
<organism evidence="1 2">
    <name type="scientific">Rhizophagus clarus</name>
    <dbReference type="NCBI Taxonomy" id="94130"/>
    <lineage>
        <taxon>Eukaryota</taxon>
        <taxon>Fungi</taxon>
        <taxon>Fungi incertae sedis</taxon>
        <taxon>Mucoromycota</taxon>
        <taxon>Glomeromycotina</taxon>
        <taxon>Glomeromycetes</taxon>
        <taxon>Glomerales</taxon>
        <taxon>Glomeraceae</taxon>
        <taxon>Rhizophagus</taxon>
    </lineage>
</organism>
<sequence length="86" mass="9936">MDIEKAIYWFYWFSRTAENGEKAAQYNLGVFYDDGIGQQKKNSKGASYKLGELYELGKGVCKNNARAFVIYKQTTTECKRGCKWNI</sequence>
<gene>
    <name evidence="1" type="ORF">RCL2_001898500</name>
</gene>
<dbReference type="EMBL" id="BLAL01000213">
    <property type="protein sequence ID" value="GES92198.1"/>
    <property type="molecule type" value="Genomic_DNA"/>
</dbReference>
<protein>
    <submittedName>
        <fullName evidence="1">Sel1 repeat family protein</fullName>
    </submittedName>
</protein>
<dbReference type="InterPro" id="IPR011990">
    <property type="entry name" value="TPR-like_helical_dom_sf"/>
</dbReference>
<reference evidence="1" key="1">
    <citation type="submission" date="2019-10" db="EMBL/GenBank/DDBJ databases">
        <title>Conservation and host-specific expression of non-tandemly repeated heterogenous ribosome RNA gene in arbuscular mycorrhizal fungi.</title>
        <authorList>
            <person name="Maeda T."/>
            <person name="Kobayashi Y."/>
            <person name="Nakagawa T."/>
            <person name="Ezawa T."/>
            <person name="Yamaguchi K."/>
            <person name="Bino T."/>
            <person name="Nishimoto Y."/>
            <person name="Shigenobu S."/>
            <person name="Kawaguchi M."/>
        </authorList>
    </citation>
    <scope>NUCLEOTIDE SEQUENCE</scope>
    <source>
        <strain evidence="1">HR1</strain>
    </source>
</reference>
<dbReference type="SUPFAM" id="SSF81901">
    <property type="entry name" value="HCP-like"/>
    <property type="match status" value="1"/>
</dbReference>
<accession>A0A8H3LP23</accession>
<dbReference type="AlphaFoldDB" id="A0A8H3LP23"/>
<proteinExistence type="predicted"/>
<dbReference type="InterPro" id="IPR006597">
    <property type="entry name" value="Sel1-like"/>
</dbReference>